<accession>A0AAV3UBN0</accession>
<dbReference type="RefSeq" id="WP_227775211.1">
    <property type="nucleotide sequence ID" value="NZ_BAABKX010000001.1"/>
</dbReference>
<keyword evidence="1" id="KW-1133">Transmembrane helix</keyword>
<proteinExistence type="predicted"/>
<feature type="transmembrane region" description="Helical" evidence="1">
    <location>
        <begin position="57"/>
        <end position="75"/>
    </location>
</feature>
<dbReference type="AlphaFoldDB" id="A0AAV3UBN0"/>
<gene>
    <name evidence="2" type="ORF">GCM10025751_04140</name>
</gene>
<keyword evidence="3" id="KW-1185">Reference proteome</keyword>
<comment type="caution">
    <text evidence="2">The sequence shown here is derived from an EMBL/GenBank/DDBJ whole genome shotgun (WGS) entry which is preliminary data.</text>
</comment>
<keyword evidence="1" id="KW-0812">Transmembrane</keyword>
<evidence type="ECO:0000313" key="3">
    <source>
        <dbReference type="Proteomes" id="UP001501729"/>
    </source>
</evidence>
<dbReference type="GeneID" id="68615106"/>
<protein>
    <submittedName>
        <fullName evidence="2">Uncharacterized protein</fullName>
    </submittedName>
</protein>
<evidence type="ECO:0000256" key="1">
    <source>
        <dbReference type="SAM" id="Phobius"/>
    </source>
</evidence>
<organism evidence="2 3">
    <name type="scientific">Haladaptatus pallidirubidus</name>
    <dbReference type="NCBI Taxonomy" id="1008152"/>
    <lineage>
        <taxon>Archaea</taxon>
        <taxon>Methanobacteriati</taxon>
        <taxon>Methanobacteriota</taxon>
        <taxon>Stenosarchaea group</taxon>
        <taxon>Halobacteria</taxon>
        <taxon>Halobacteriales</taxon>
        <taxon>Haladaptataceae</taxon>
        <taxon>Haladaptatus</taxon>
    </lineage>
</organism>
<feature type="transmembrane region" description="Helical" evidence="1">
    <location>
        <begin position="152"/>
        <end position="170"/>
    </location>
</feature>
<feature type="transmembrane region" description="Helical" evidence="1">
    <location>
        <begin position="87"/>
        <end position="108"/>
    </location>
</feature>
<sequence>MTQTANNRTGQNVLSATWWTPRRTKLASFCGIVGGLGLTALSITRTGVGLDLGAINALYPVGYLLLSVSLLAADARYVSEYGRRGRLLAVLLSLSLLSYAGSIIVLLVSRIGFGSVQTPVTGLIGIAFLAMRLLGSLYGVRLWRRTETRLTAGLFIAVLPAALLLGPLAVVGFPAFWIESPLYLAFIALGYDLWRGN</sequence>
<feature type="transmembrane region" description="Helical" evidence="1">
    <location>
        <begin position="26"/>
        <end position="45"/>
    </location>
</feature>
<evidence type="ECO:0000313" key="2">
    <source>
        <dbReference type="EMBL" id="GAA5041683.1"/>
    </source>
</evidence>
<reference evidence="2 3" key="1">
    <citation type="journal article" date="2019" name="Int. J. Syst. Evol. Microbiol.">
        <title>The Global Catalogue of Microorganisms (GCM) 10K type strain sequencing project: providing services to taxonomists for standard genome sequencing and annotation.</title>
        <authorList>
            <consortium name="The Broad Institute Genomics Platform"/>
            <consortium name="The Broad Institute Genome Sequencing Center for Infectious Disease"/>
            <person name="Wu L."/>
            <person name="Ma J."/>
        </authorList>
    </citation>
    <scope>NUCLEOTIDE SEQUENCE [LARGE SCALE GENOMIC DNA]</scope>
    <source>
        <strain evidence="2 3">JCM 17504</strain>
    </source>
</reference>
<name>A0AAV3UBN0_9EURY</name>
<dbReference type="Proteomes" id="UP001501729">
    <property type="component" value="Unassembled WGS sequence"/>
</dbReference>
<dbReference type="EMBL" id="BAABKX010000001">
    <property type="protein sequence ID" value="GAA5041683.1"/>
    <property type="molecule type" value="Genomic_DNA"/>
</dbReference>
<feature type="transmembrane region" description="Helical" evidence="1">
    <location>
        <begin position="120"/>
        <end position="140"/>
    </location>
</feature>
<keyword evidence="1" id="KW-0472">Membrane</keyword>